<organism evidence="1 2">
    <name type="scientific">Microbulbifer donghaiensis</name>
    <dbReference type="NCBI Taxonomy" id="494016"/>
    <lineage>
        <taxon>Bacteria</taxon>
        <taxon>Pseudomonadati</taxon>
        <taxon>Pseudomonadota</taxon>
        <taxon>Gammaproteobacteria</taxon>
        <taxon>Cellvibrionales</taxon>
        <taxon>Microbulbiferaceae</taxon>
        <taxon>Microbulbifer</taxon>
    </lineage>
</organism>
<evidence type="ECO:0000313" key="2">
    <source>
        <dbReference type="Proteomes" id="UP000184170"/>
    </source>
</evidence>
<proteinExistence type="predicted"/>
<keyword evidence="2" id="KW-1185">Reference proteome</keyword>
<dbReference type="STRING" id="494016.SAMN04487965_0369"/>
<name>A0A1M4VA12_9GAMM</name>
<dbReference type="AlphaFoldDB" id="A0A1M4VA12"/>
<evidence type="ECO:0000313" key="1">
    <source>
        <dbReference type="EMBL" id="SHE65795.1"/>
    </source>
</evidence>
<reference evidence="2" key="1">
    <citation type="submission" date="2016-11" db="EMBL/GenBank/DDBJ databases">
        <authorList>
            <person name="Varghese N."/>
            <person name="Submissions S."/>
        </authorList>
    </citation>
    <scope>NUCLEOTIDE SEQUENCE [LARGE SCALE GENOMIC DNA]</scope>
    <source>
        <strain evidence="2">CGMCC 1.7063</strain>
    </source>
</reference>
<dbReference type="Proteomes" id="UP000184170">
    <property type="component" value="Unassembled WGS sequence"/>
</dbReference>
<dbReference type="RefSeq" id="WP_159435965.1">
    <property type="nucleotide sequence ID" value="NZ_FQVA01000001.1"/>
</dbReference>
<gene>
    <name evidence="1" type="ORF">SAMN04487965_0369</name>
</gene>
<accession>A0A1M4VA12</accession>
<protein>
    <submittedName>
        <fullName evidence="1">Uncharacterized protein</fullName>
    </submittedName>
</protein>
<dbReference type="EMBL" id="FQVA01000001">
    <property type="protein sequence ID" value="SHE65795.1"/>
    <property type="molecule type" value="Genomic_DNA"/>
</dbReference>
<sequence length="58" mass="6280">MNFIKEFFDAEPKQVETLDRGKADIGLAQEAPAHGNESSAEFFLTTTVTSHLANAGLI</sequence>